<proteinExistence type="predicted"/>
<dbReference type="InterPro" id="IPR027417">
    <property type="entry name" value="P-loop_NTPase"/>
</dbReference>
<comment type="caution">
    <text evidence="1">The sequence shown here is derived from an EMBL/GenBank/DDBJ whole genome shotgun (WGS) entry which is preliminary data.</text>
</comment>
<dbReference type="PANTHER" id="PTHR22605">
    <property type="entry name" value="RZ-TYPE DOMAIN-CONTAINING PROTEIN"/>
    <property type="match status" value="1"/>
</dbReference>
<keyword evidence="2" id="KW-1185">Reference proteome</keyword>
<accession>A0A8S3RSA6</accession>
<dbReference type="SUPFAM" id="SSF52540">
    <property type="entry name" value="P-loop containing nucleoside triphosphate hydrolases"/>
    <property type="match status" value="1"/>
</dbReference>
<gene>
    <name evidence="1" type="ORF">MEDL_22000</name>
</gene>
<evidence type="ECO:0000313" key="2">
    <source>
        <dbReference type="Proteomes" id="UP000683360"/>
    </source>
</evidence>
<organism evidence="1 2">
    <name type="scientific">Mytilus edulis</name>
    <name type="common">Blue mussel</name>
    <dbReference type="NCBI Taxonomy" id="6550"/>
    <lineage>
        <taxon>Eukaryota</taxon>
        <taxon>Metazoa</taxon>
        <taxon>Spiralia</taxon>
        <taxon>Lophotrochozoa</taxon>
        <taxon>Mollusca</taxon>
        <taxon>Bivalvia</taxon>
        <taxon>Autobranchia</taxon>
        <taxon>Pteriomorphia</taxon>
        <taxon>Mytilida</taxon>
        <taxon>Mytiloidea</taxon>
        <taxon>Mytilidae</taxon>
        <taxon>Mytilinae</taxon>
        <taxon>Mytilus</taxon>
    </lineage>
</organism>
<dbReference type="Proteomes" id="UP000683360">
    <property type="component" value="Unassembled WGS sequence"/>
</dbReference>
<dbReference type="OrthoDB" id="2400221at2759"/>
<dbReference type="PANTHER" id="PTHR22605:SF1">
    <property type="entry name" value="RZ-TYPE DOMAIN-CONTAINING PROTEIN"/>
    <property type="match status" value="1"/>
</dbReference>
<dbReference type="Gene3D" id="3.40.50.300">
    <property type="entry name" value="P-loop containing nucleotide triphosphate hydrolases"/>
    <property type="match status" value="1"/>
</dbReference>
<evidence type="ECO:0000313" key="1">
    <source>
        <dbReference type="EMBL" id="CAG2207753.1"/>
    </source>
</evidence>
<dbReference type="AlphaFoldDB" id="A0A8S3RSA6"/>
<reference evidence="1" key="1">
    <citation type="submission" date="2021-03" db="EMBL/GenBank/DDBJ databases">
        <authorList>
            <person name="Bekaert M."/>
        </authorList>
    </citation>
    <scope>NUCLEOTIDE SEQUENCE</scope>
</reference>
<keyword evidence="1" id="KW-0012">Acyltransferase</keyword>
<dbReference type="InterPro" id="IPR031248">
    <property type="entry name" value="RNF213"/>
</dbReference>
<dbReference type="GO" id="GO:0061630">
    <property type="term" value="F:ubiquitin protein ligase activity"/>
    <property type="evidence" value="ECO:0007669"/>
    <property type="project" value="UniProtKB-EC"/>
</dbReference>
<dbReference type="GO" id="GO:0016887">
    <property type="term" value="F:ATP hydrolysis activity"/>
    <property type="evidence" value="ECO:0007669"/>
    <property type="project" value="InterPro"/>
</dbReference>
<dbReference type="EMBL" id="CAJPWZ010001090">
    <property type="protein sequence ID" value="CAG2207753.1"/>
    <property type="molecule type" value="Genomic_DNA"/>
</dbReference>
<sequence length="507" mass="57661">MVFISWRHVLHFTTDICKCIVRSAEKLSASVFFRTTSISAMIGDKTIPSVKSNLVKALVNASQEFACRSVQSCRSLQEASIVVSATCESFKEVNSAEELAQRVAGMIRWEDSNHLMILFHQNVQTVSALYRNKLKIPPAIRTLFESQMKKILMTLKINLSENYRKSYRCSLVISNLNFRIRARRKRTSSQDWFIACILPEALIDFVWDYGSLDEKDEKLYISKMVGNVFIDFFESNLYETILTELLAMSQSLVRVMEATDSCVSLRDVDRCKKLVVWLLKFLRMKNTKTEYNYGIEMKAIVLALAVSYHSRFADVETRTSYRENVSMIVSKHNRPITADKVLEIIRDEEDEILNRMDLPNGIAKNRALQENVFVVLVCILNKIPIFLVGKPGCSKSLSIQLIRSNLRGRDSKDELFQNMPQLFCVSFQGSESSTSDGIIKVFEKAENYQKLNDKDVISVVILDEIGLAEVSRFNPLKVLHGLLEPGSRQTPNVAVVGISNWALDAAK</sequence>
<name>A0A8S3RSA6_MYTED</name>
<keyword evidence="1" id="KW-0808">Transferase</keyword>
<dbReference type="EC" id="2.3.2.27" evidence="1"/>
<protein>
    <submittedName>
        <fullName evidence="1">RNF213</fullName>
        <ecNumber evidence="1">2.3.2.27</ecNumber>
    </submittedName>
</protein>